<evidence type="ECO:0000256" key="1">
    <source>
        <dbReference type="ARBA" id="ARBA00004123"/>
    </source>
</evidence>
<dbReference type="Proteomes" id="UP000289738">
    <property type="component" value="Chromosome A03"/>
</dbReference>
<dbReference type="GO" id="GO:0003682">
    <property type="term" value="F:chromatin binding"/>
    <property type="evidence" value="ECO:0007669"/>
    <property type="project" value="TreeGrafter"/>
</dbReference>
<evidence type="ECO:0000313" key="4">
    <source>
        <dbReference type="EMBL" id="RYR66869.1"/>
    </source>
</evidence>
<comment type="caution">
    <text evidence="4">The sequence shown here is derived from an EMBL/GenBank/DDBJ whole genome shotgun (WGS) entry which is preliminary data.</text>
</comment>
<dbReference type="STRING" id="3818.A0A445DUL4"/>
<keyword evidence="2" id="KW-0539">Nucleus</keyword>
<feature type="domain" description="Tify" evidence="3">
    <location>
        <begin position="53"/>
        <end position="88"/>
    </location>
</feature>
<dbReference type="PANTHER" id="PTHR47025:SF23">
    <property type="entry name" value="HISTONE ACETYLTRANSFERASE CHROMATIN REGULATOR PHD FAMILY-RELATED"/>
    <property type="match status" value="1"/>
</dbReference>
<organism evidence="4 5">
    <name type="scientific">Arachis hypogaea</name>
    <name type="common">Peanut</name>
    <dbReference type="NCBI Taxonomy" id="3818"/>
    <lineage>
        <taxon>Eukaryota</taxon>
        <taxon>Viridiplantae</taxon>
        <taxon>Streptophyta</taxon>
        <taxon>Embryophyta</taxon>
        <taxon>Tracheophyta</taxon>
        <taxon>Spermatophyta</taxon>
        <taxon>Magnoliopsida</taxon>
        <taxon>eudicotyledons</taxon>
        <taxon>Gunneridae</taxon>
        <taxon>Pentapetalae</taxon>
        <taxon>rosids</taxon>
        <taxon>fabids</taxon>
        <taxon>Fabales</taxon>
        <taxon>Fabaceae</taxon>
        <taxon>Papilionoideae</taxon>
        <taxon>50 kb inversion clade</taxon>
        <taxon>dalbergioids sensu lato</taxon>
        <taxon>Dalbergieae</taxon>
        <taxon>Pterocarpus clade</taxon>
        <taxon>Arachis</taxon>
    </lineage>
</organism>
<dbReference type="GO" id="GO:0045944">
    <property type="term" value="P:positive regulation of transcription by RNA polymerase II"/>
    <property type="evidence" value="ECO:0007669"/>
    <property type="project" value="TreeGrafter"/>
</dbReference>
<dbReference type="Pfam" id="PF16135">
    <property type="entry name" value="TDBD"/>
    <property type="match status" value="1"/>
</dbReference>
<dbReference type="InterPro" id="IPR032308">
    <property type="entry name" value="TDBD"/>
</dbReference>
<keyword evidence="5" id="KW-1185">Reference proteome</keyword>
<proteinExistence type="predicted"/>
<dbReference type="GO" id="GO:0042393">
    <property type="term" value="F:histone binding"/>
    <property type="evidence" value="ECO:0007669"/>
    <property type="project" value="TreeGrafter"/>
</dbReference>
<name>A0A445DUL4_ARAHY</name>
<accession>A0A445DUL4</accession>
<dbReference type="InterPro" id="IPR013083">
    <property type="entry name" value="Znf_RING/FYVE/PHD"/>
</dbReference>
<reference evidence="4 5" key="1">
    <citation type="submission" date="2019-01" db="EMBL/GenBank/DDBJ databases">
        <title>Sequencing of cultivated peanut Arachis hypogaea provides insights into genome evolution and oil improvement.</title>
        <authorList>
            <person name="Chen X."/>
        </authorList>
    </citation>
    <scope>NUCLEOTIDE SEQUENCE [LARGE SCALE GENOMIC DNA]</scope>
    <source>
        <strain evidence="5">cv. Fuhuasheng</strain>
        <tissue evidence="4">Leaves</tissue>
    </source>
</reference>
<evidence type="ECO:0000313" key="5">
    <source>
        <dbReference type="Proteomes" id="UP000289738"/>
    </source>
</evidence>
<gene>
    <name evidence="4" type="ORF">Ahy_A03g012996</name>
</gene>
<dbReference type="Gene3D" id="3.30.40.10">
    <property type="entry name" value="Zinc/RING finger domain, C3HC4 (zinc finger)"/>
    <property type="match status" value="1"/>
</dbReference>
<dbReference type="EMBL" id="SDMP01000003">
    <property type="protein sequence ID" value="RYR66869.1"/>
    <property type="molecule type" value="Genomic_DNA"/>
</dbReference>
<dbReference type="PANTHER" id="PTHR47025">
    <property type="entry name" value="AUTOIMMUNE REGULATOR"/>
    <property type="match status" value="1"/>
</dbReference>
<sequence>MRNLKFNLFSVLVSIVKPLKNAFSFFLSSEMVEDPSIPMDCNSITISSMNSLAVVSPSQFEVHVGWASRRKLYAYIYTSDGMSLHELAMFILKERKYTAKYNDDLCVVCWDGGTCCSVMDAQGRFTKNVRQYQVFLVVIGIVKSAKTCSKEKVLLQTMSMLWQQKGLKELVPLNRLPDIALKAPCEKEYHVGCLRDHKMAFLKEFPEGIWICSSGISLGCNKGEECFDAIIDPVRDYLNVLNLATTAFFFFTVVCRIKRAKELENVNTRHPQLLYESKLYKILQEKSSSFRDRRYEYKGLNKVWKGKLPEAKANGNPMKIQEAQIWIIFIGLFMENGKAKWLKRSKEAERASGVLTVVTRLARKVENIMGGPKLTCPWACPRRGMPTLYYRRIPGHVPSMERQAKITEETSEVHYCQHATRRVVWRGMPVL</sequence>
<dbReference type="GO" id="GO:0005634">
    <property type="term" value="C:nucleus"/>
    <property type="evidence" value="ECO:0007669"/>
    <property type="project" value="UniProtKB-SubCell"/>
</dbReference>
<dbReference type="GO" id="GO:0000977">
    <property type="term" value="F:RNA polymerase II transcription regulatory region sequence-specific DNA binding"/>
    <property type="evidence" value="ECO:0007669"/>
    <property type="project" value="TreeGrafter"/>
</dbReference>
<comment type="subcellular location">
    <subcellularLocation>
        <location evidence="1">Nucleus</location>
    </subcellularLocation>
</comment>
<protein>
    <recommendedName>
        <fullName evidence="3">Tify domain-containing protein</fullName>
    </recommendedName>
</protein>
<evidence type="ECO:0000256" key="2">
    <source>
        <dbReference type="ARBA" id="ARBA00023242"/>
    </source>
</evidence>
<dbReference type="AlphaFoldDB" id="A0A445DUL4"/>
<evidence type="ECO:0000259" key="3">
    <source>
        <dbReference type="Pfam" id="PF16135"/>
    </source>
</evidence>